<evidence type="ECO:0000256" key="4">
    <source>
        <dbReference type="ARBA" id="ARBA00022679"/>
    </source>
</evidence>
<dbReference type="Proteomes" id="UP000239724">
    <property type="component" value="Unassembled WGS sequence"/>
</dbReference>
<dbReference type="SUPFAM" id="SSF47384">
    <property type="entry name" value="Homodimeric domain of signal transducing histidine kinase"/>
    <property type="match status" value="1"/>
</dbReference>
<dbReference type="PROSITE" id="PS50109">
    <property type="entry name" value="HIS_KIN"/>
    <property type="match status" value="1"/>
</dbReference>
<accession>A0A2S6MY99</accession>
<dbReference type="CDD" id="cd00156">
    <property type="entry name" value="REC"/>
    <property type="match status" value="1"/>
</dbReference>
<evidence type="ECO:0000256" key="5">
    <source>
        <dbReference type="ARBA" id="ARBA00022777"/>
    </source>
</evidence>
<dbReference type="EC" id="2.7.13.3" evidence="2"/>
<dbReference type="EMBL" id="NHRY01000260">
    <property type="protein sequence ID" value="PPQ27330.1"/>
    <property type="molecule type" value="Genomic_DNA"/>
</dbReference>
<gene>
    <name evidence="9" type="ORF">CCS01_27675</name>
</gene>
<feature type="modified residue" description="4-aspartylphosphate" evidence="6">
    <location>
        <position position="393"/>
    </location>
</feature>
<feature type="domain" description="Histidine kinase" evidence="7">
    <location>
        <begin position="106"/>
        <end position="319"/>
    </location>
</feature>
<dbReference type="CDD" id="cd00082">
    <property type="entry name" value="HisKA"/>
    <property type="match status" value="1"/>
</dbReference>
<dbReference type="SUPFAM" id="SSF52172">
    <property type="entry name" value="CheY-like"/>
    <property type="match status" value="1"/>
</dbReference>
<dbReference type="InterPro" id="IPR003661">
    <property type="entry name" value="HisK_dim/P_dom"/>
</dbReference>
<dbReference type="GO" id="GO:0005886">
    <property type="term" value="C:plasma membrane"/>
    <property type="evidence" value="ECO:0007669"/>
    <property type="project" value="TreeGrafter"/>
</dbReference>
<reference evidence="9 10" key="1">
    <citation type="journal article" date="2018" name="Arch. Microbiol.">
        <title>New insights into the metabolic potential of the phototrophic purple bacterium Rhodopila globiformis DSM 161(T) from its draft genome sequence and evidence for a vanadium-dependent nitrogenase.</title>
        <authorList>
            <person name="Imhoff J.F."/>
            <person name="Rahn T."/>
            <person name="Kunzel S."/>
            <person name="Neulinger S.C."/>
        </authorList>
    </citation>
    <scope>NUCLEOTIDE SEQUENCE [LARGE SCALE GENOMIC DNA]</scope>
    <source>
        <strain evidence="9 10">DSM 161</strain>
    </source>
</reference>
<sequence length="465" mass="50742">MTDLPPHDPDAYARHEAELRKLRKINRVLMDRVERDMDAQGGDAYSLFRTAITLEARVSERTTELTKLTHQLMHEISERRQVEKALLAAKAEAEQANLGKTRFLAAAMHDLCQPLNAARLFLGALADEVASDRHRDLLGRIDSALDTVDELLGTLLDISKLDSGVWPVTLGNVASGPILARLAEEYRPQAHAAGLDLRVVACGAIVHTDQHLFERILRNLISNAIRYTAEGRVLIGCRRQGTRLAVQVWDTGVGIPSQMQRQIFEEFQRLGNAPRREGKGLGLGLAIVDRIARLLDLGIEVKSQVGRGSCFSVMVPIGTAANGPDWAPPDRRIEPPGLDGKTIVVIDNDEIAIDGMRAVLNGWGCRLVGAASSQDAEERLAADALVPDLVVADYHLDHGTYGTDVITALRSRYGNDLPALVVSGDRSTQLRGSLKASGYAFLAKPVSPARLRAMMSYLVSPPTDE</sequence>
<dbReference type="SMART" id="SM00388">
    <property type="entry name" value="HisKA"/>
    <property type="match status" value="1"/>
</dbReference>
<dbReference type="InterPro" id="IPR003594">
    <property type="entry name" value="HATPase_dom"/>
</dbReference>
<dbReference type="InterPro" id="IPR036890">
    <property type="entry name" value="HATPase_C_sf"/>
</dbReference>
<dbReference type="GO" id="GO:0009927">
    <property type="term" value="F:histidine phosphotransfer kinase activity"/>
    <property type="evidence" value="ECO:0007669"/>
    <property type="project" value="TreeGrafter"/>
</dbReference>
<evidence type="ECO:0000256" key="6">
    <source>
        <dbReference type="PROSITE-ProRule" id="PRU00169"/>
    </source>
</evidence>
<dbReference type="InterPro" id="IPR001789">
    <property type="entry name" value="Sig_transdc_resp-reg_receiver"/>
</dbReference>
<dbReference type="InterPro" id="IPR011006">
    <property type="entry name" value="CheY-like_superfamily"/>
</dbReference>
<dbReference type="InterPro" id="IPR036097">
    <property type="entry name" value="HisK_dim/P_sf"/>
</dbReference>
<organism evidence="9 10">
    <name type="scientific">Rhodopila globiformis</name>
    <name type="common">Rhodopseudomonas globiformis</name>
    <dbReference type="NCBI Taxonomy" id="1071"/>
    <lineage>
        <taxon>Bacteria</taxon>
        <taxon>Pseudomonadati</taxon>
        <taxon>Pseudomonadota</taxon>
        <taxon>Alphaproteobacteria</taxon>
        <taxon>Acetobacterales</taxon>
        <taxon>Acetobacteraceae</taxon>
        <taxon>Rhodopila</taxon>
    </lineage>
</organism>
<evidence type="ECO:0000259" key="8">
    <source>
        <dbReference type="PROSITE" id="PS50110"/>
    </source>
</evidence>
<dbReference type="Pfam" id="PF00512">
    <property type="entry name" value="HisKA"/>
    <property type="match status" value="1"/>
</dbReference>
<dbReference type="SMART" id="SM00387">
    <property type="entry name" value="HATPase_c"/>
    <property type="match status" value="1"/>
</dbReference>
<keyword evidence="5" id="KW-0418">Kinase</keyword>
<dbReference type="InterPro" id="IPR005467">
    <property type="entry name" value="His_kinase_dom"/>
</dbReference>
<dbReference type="FunFam" id="3.30.565.10:FF:000049">
    <property type="entry name" value="Two-component sensor histidine kinase"/>
    <property type="match status" value="1"/>
</dbReference>
<dbReference type="PANTHER" id="PTHR43047">
    <property type="entry name" value="TWO-COMPONENT HISTIDINE PROTEIN KINASE"/>
    <property type="match status" value="1"/>
</dbReference>
<evidence type="ECO:0000259" key="7">
    <source>
        <dbReference type="PROSITE" id="PS50109"/>
    </source>
</evidence>
<dbReference type="Pfam" id="PF00072">
    <property type="entry name" value="Response_reg"/>
    <property type="match status" value="1"/>
</dbReference>
<evidence type="ECO:0000313" key="9">
    <source>
        <dbReference type="EMBL" id="PPQ27330.1"/>
    </source>
</evidence>
<dbReference type="Pfam" id="PF02518">
    <property type="entry name" value="HATPase_c"/>
    <property type="match status" value="1"/>
</dbReference>
<feature type="domain" description="Response regulatory" evidence="8">
    <location>
        <begin position="342"/>
        <end position="459"/>
    </location>
</feature>
<proteinExistence type="predicted"/>
<evidence type="ECO:0000256" key="2">
    <source>
        <dbReference type="ARBA" id="ARBA00012438"/>
    </source>
</evidence>
<dbReference type="RefSeq" id="WP_104522060.1">
    <property type="nucleotide sequence ID" value="NZ_NHRY01000260.1"/>
</dbReference>
<dbReference type="AlphaFoldDB" id="A0A2S6MY99"/>
<dbReference type="Gene3D" id="1.10.287.130">
    <property type="match status" value="1"/>
</dbReference>
<evidence type="ECO:0000256" key="3">
    <source>
        <dbReference type="ARBA" id="ARBA00022553"/>
    </source>
</evidence>
<dbReference type="GO" id="GO:0000155">
    <property type="term" value="F:phosphorelay sensor kinase activity"/>
    <property type="evidence" value="ECO:0007669"/>
    <property type="project" value="InterPro"/>
</dbReference>
<dbReference type="InterPro" id="IPR004358">
    <property type="entry name" value="Sig_transdc_His_kin-like_C"/>
</dbReference>
<dbReference type="OrthoDB" id="5287260at2"/>
<keyword evidence="10" id="KW-1185">Reference proteome</keyword>
<dbReference type="Gene3D" id="3.40.50.2300">
    <property type="match status" value="1"/>
</dbReference>
<keyword evidence="3 6" id="KW-0597">Phosphoprotein</keyword>
<comment type="caution">
    <text evidence="9">The sequence shown here is derived from an EMBL/GenBank/DDBJ whole genome shotgun (WGS) entry which is preliminary data.</text>
</comment>
<keyword evidence="4" id="KW-0808">Transferase</keyword>
<dbReference type="SMART" id="SM00448">
    <property type="entry name" value="REC"/>
    <property type="match status" value="1"/>
</dbReference>
<dbReference type="NCBIfam" id="NF041832">
    <property type="entry name" value="near_NosP_CTERM"/>
    <property type="match status" value="1"/>
</dbReference>
<dbReference type="Gene3D" id="3.30.565.10">
    <property type="entry name" value="Histidine kinase-like ATPase, C-terminal domain"/>
    <property type="match status" value="1"/>
</dbReference>
<protein>
    <recommendedName>
        <fullName evidence="2">histidine kinase</fullName>
        <ecNumber evidence="2">2.7.13.3</ecNumber>
    </recommendedName>
</protein>
<evidence type="ECO:0000256" key="1">
    <source>
        <dbReference type="ARBA" id="ARBA00000085"/>
    </source>
</evidence>
<dbReference type="PANTHER" id="PTHR43047:SF9">
    <property type="entry name" value="HISTIDINE KINASE"/>
    <property type="match status" value="1"/>
</dbReference>
<dbReference type="PRINTS" id="PR00344">
    <property type="entry name" value="BCTRLSENSOR"/>
</dbReference>
<dbReference type="SUPFAM" id="SSF55874">
    <property type="entry name" value="ATPase domain of HSP90 chaperone/DNA topoisomerase II/histidine kinase"/>
    <property type="match status" value="1"/>
</dbReference>
<name>A0A2S6MY99_RHOGL</name>
<dbReference type="PROSITE" id="PS50110">
    <property type="entry name" value="RESPONSE_REGULATORY"/>
    <property type="match status" value="1"/>
</dbReference>
<evidence type="ECO:0000313" key="10">
    <source>
        <dbReference type="Proteomes" id="UP000239724"/>
    </source>
</evidence>
<comment type="catalytic activity">
    <reaction evidence="1">
        <text>ATP + protein L-histidine = ADP + protein N-phospho-L-histidine.</text>
        <dbReference type="EC" id="2.7.13.3"/>
    </reaction>
</comment>